<sequence>MNITSFVIYCMIATFTPGPTNIVILSTVHHHGAKKAMKYTYGATVGFGVLLIISAFLNSAFMAFLPKIIMILQIIGSGYMLYLSYLICKLDTASPAVNQAATFRSGFLMQFMNPKVVLFALTVIPAFLVPTYHSRTMMSISIMVIIGIGFLGFLTWVLFGAIFKAFLHKHNKIVNVLLALSLAYAAVMVWL</sequence>
<proteinExistence type="predicted"/>
<evidence type="ECO:0000256" key="2">
    <source>
        <dbReference type="ARBA" id="ARBA00022475"/>
    </source>
</evidence>
<dbReference type="Proteomes" id="UP001355653">
    <property type="component" value="Unassembled WGS sequence"/>
</dbReference>
<comment type="caution">
    <text evidence="7">The sequence shown here is derived from an EMBL/GenBank/DDBJ whole genome shotgun (WGS) entry which is preliminary data.</text>
</comment>
<name>A0ABU6D8Y9_9BACL</name>
<feature type="transmembrane region" description="Helical" evidence="6">
    <location>
        <begin position="40"/>
        <end position="62"/>
    </location>
</feature>
<evidence type="ECO:0000256" key="6">
    <source>
        <dbReference type="SAM" id="Phobius"/>
    </source>
</evidence>
<organism evidence="7 8">
    <name type="scientific">Paenibacillus chondroitinus</name>
    <dbReference type="NCBI Taxonomy" id="59842"/>
    <lineage>
        <taxon>Bacteria</taxon>
        <taxon>Bacillati</taxon>
        <taxon>Bacillota</taxon>
        <taxon>Bacilli</taxon>
        <taxon>Bacillales</taxon>
        <taxon>Paenibacillaceae</taxon>
        <taxon>Paenibacillus</taxon>
    </lineage>
</organism>
<accession>A0ABU6D8Y9</accession>
<dbReference type="PANTHER" id="PTHR30086:SF20">
    <property type="entry name" value="ARGININE EXPORTER PROTEIN ARGO-RELATED"/>
    <property type="match status" value="1"/>
</dbReference>
<keyword evidence="8" id="KW-1185">Reference proteome</keyword>
<keyword evidence="3 6" id="KW-0812">Transmembrane</keyword>
<dbReference type="Pfam" id="PF01810">
    <property type="entry name" value="LysE"/>
    <property type="match status" value="1"/>
</dbReference>
<evidence type="ECO:0000256" key="4">
    <source>
        <dbReference type="ARBA" id="ARBA00022989"/>
    </source>
</evidence>
<feature type="transmembrane region" description="Helical" evidence="6">
    <location>
        <begin position="68"/>
        <end position="87"/>
    </location>
</feature>
<evidence type="ECO:0000313" key="8">
    <source>
        <dbReference type="Proteomes" id="UP001355653"/>
    </source>
</evidence>
<protein>
    <submittedName>
        <fullName evidence="7">LysE family transporter</fullName>
    </submittedName>
</protein>
<reference evidence="7 8" key="1">
    <citation type="submission" date="2023-03" db="EMBL/GenBank/DDBJ databases">
        <title>Bacillus Genome Sequencing.</title>
        <authorList>
            <person name="Dunlap C."/>
        </authorList>
    </citation>
    <scope>NUCLEOTIDE SEQUENCE [LARGE SCALE GENOMIC DNA]</scope>
    <source>
        <strain evidence="7 8">NRS-1351</strain>
    </source>
</reference>
<gene>
    <name evidence="7" type="ORF">P5G65_09950</name>
</gene>
<evidence type="ECO:0000313" key="7">
    <source>
        <dbReference type="EMBL" id="MEB4794217.1"/>
    </source>
</evidence>
<feature type="transmembrane region" description="Helical" evidence="6">
    <location>
        <begin position="140"/>
        <end position="161"/>
    </location>
</feature>
<dbReference type="PANTHER" id="PTHR30086">
    <property type="entry name" value="ARGININE EXPORTER PROTEIN ARGO"/>
    <property type="match status" value="1"/>
</dbReference>
<dbReference type="InterPro" id="IPR001123">
    <property type="entry name" value="LeuE-type"/>
</dbReference>
<evidence type="ECO:0000256" key="1">
    <source>
        <dbReference type="ARBA" id="ARBA00004651"/>
    </source>
</evidence>
<feature type="transmembrane region" description="Helical" evidence="6">
    <location>
        <begin position="107"/>
        <end position="128"/>
    </location>
</feature>
<dbReference type="RefSeq" id="WP_127448969.1">
    <property type="nucleotide sequence ID" value="NZ_JAROBY010000016.1"/>
</dbReference>
<dbReference type="EMBL" id="JAROBY010000016">
    <property type="protein sequence ID" value="MEB4794217.1"/>
    <property type="molecule type" value="Genomic_DNA"/>
</dbReference>
<evidence type="ECO:0000256" key="5">
    <source>
        <dbReference type="ARBA" id="ARBA00023136"/>
    </source>
</evidence>
<keyword evidence="2" id="KW-1003">Cell membrane</keyword>
<keyword evidence="5 6" id="KW-0472">Membrane</keyword>
<feature type="transmembrane region" description="Helical" evidence="6">
    <location>
        <begin position="6"/>
        <end position="28"/>
    </location>
</feature>
<keyword evidence="4 6" id="KW-1133">Transmembrane helix</keyword>
<comment type="subcellular location">
    <subcellularLocation>
        <location evidence="1">Cell membrane</location>
        <topology evidence="1">Multi-pass membrane protein</topology>
    </subcellularLocation>
</comment>
<feature type="transmembrane region" description="Helical" evidence="6">
    <location>
        <begin position="173"/>
        <end position="190"/>
    </location>
</feature>
<evidence type="ECO:0000256" key="3">
    <source>
        <dbReference type="ARBA" id="ARBA00022692"/>
    </source>
</evidence>